<dbReference type="SUPFAM" id="SSF55785">
    <property type="entry name" value="PYP-like sensor domain (PAS domain)"/>
    <property type="match status" value="3"/>
</dbReference>
<evidence type="ECO:0000259" key="1">
    <source>
        <dbReference type="PROSITE" id="PS50112"/>
    </source>
</evidence>
<dbReference type="InterPro" id="IPR001610">
    <property type="entry name" value="PAC"/>
</dbReference>
<dbReference type="NCBIfam" id="TIGR00254">
    <property type="entry name" value="GGDEF"/>
    <property type="match status" value="1"/>
</dbReference>
<dbReference type="PROSITE" id="PS50887">
    <property type="entry name" value="GGDEF"/>
    <property type="match status" value="1"/>
</dbReference>
<dbReference type="SMART" id="SM00267">
    <property type="entry name" value="GGDEF"/>
    <property type="match status" value="1"/>
</dbReference>
<dbReference type="InterPro" id="IPR013655">
    <property type="entry name" value="PAS_fold_3"/>
</dbReference>
<dbReference type="Pfam" id="PF08447">
    <property type="entry name" value="PAS_3"/>
    <property type="match status" value="1"/>
</dbReference>
<evidence type="ECO:0000313" key="4">
    <source>
        <dbReference type="EMBL" id="QRJ62958.1"/>
    </source>
</evidence>
<dbReference type="InterPro" id="IPR013656">
    <property type="entry name" value="PAS_4"/>
</dbReference>
<dbReference type="RefSeq" id="WP_203386484.1">
    <property type="nucleotide sequence ID" value="NZ_CP064781.1"/>
</dbReference>
<dbReference type="PROSITE" id="PS50113">
    <property type="entry name" value="PAC"/>
    <property type="match status" value="2"/>
</dbReference>
<dbReference type="Pfam" id="PF00989">
    <property type="entry name" value="PAS"/>
    <property type="match status" value="1"/>
</dbReference>
<dbReference type="PROSITE" id="PS50112">
    <property type="entry name" value="PAS"/>
    <property type="match status" value="2"/>
</dbReference>
<dbReference type="FunFam" id="3.30.70.270:FF:000001">
    <property type="entry name" value="Diguanylate cyclase domain protein"/>
    <property type="match status" value="1"/>
</dbReference>
<dbReference type="AlphaFoldDB" id="A0A974PXH3"/>
<dbReference type="SMART" id="SM00091">
    <property type="entry name" value="PAS"/>
    <property type="match status" value="3"/>
</dbReference>
<dbReference type="PANTHER" id="PTHR46663:SF3">
    <property type="entry name" value="SLL0267 PROTEIN"/>
    <property type="match status" value="1"/>
</dbReference>
<dbReference type="InterPro" id="IPR000700">
    <property type="entry name" value="PAS-assoc_C"/>
</dbReference>
<dbReference type="EMBL" id="CP064781">
    <property type="protein sequence ID" value="QRJ62958.1"/>
    <property type="molecule type" value="Genomic_DNA"/>
</dbReference>
<proteinExistence type="predicted"/>
<feature type="domain" description="GGDEF" evidence="3">
    <location>
        <begin position="418"/>
        <end position="551"/>
    </location>
</feature>
<dbReference type="InterPro" id="IPR029787">
    <property type="entry name" value="Nucleotide_cyclase"/>
</dbReference>
<evidence type="ECO:0000259" key="3">
    <source>
        <dbReference type="PROSITE" id="PS50887"/>
    </source>
</evidence>
<dbReference type="InterPro" id="IPR013767">
    <property type="entry name" value="PAS_fold"/>
</dbReference>
<dbReference type="CDD" id="cd01949">
    <property type="entry name" value="GGDEF"/>
    <property type="match status" value="1"/>
</dbReference>
<feature type="domain" description="PAS" evidence="1">
    <location>
        <begin position="31"/>
        <end position="86"/>
    </location>
</feature>
<evidence type="ECO:0000313" key="5">
    <source>
        <dbReference type="Proteomes" id="UP000663444"/>
    </source>
</evidence>
<feature type="domain" description="PAS" evidence="1">
    <location>
        <begin position="261"/>
        <end position="307"/>
    </location>
</feature>
<dbReference type="Pfam" id="PF08448">
    <property type="entry name" value="PAS_4"/>
    <property type="match status" value="1"/>
</dbReference>
<dbReference type="GO" id="GO:0003824">
    <property type="term" value="F:catalytic activity"/>
    <property type="evidence" value="ECO:0007669"/>
    <property type="project" value="UniProtKB-ARBA"/>
</dbReference>
<name>A0A974PXH3_9RHOO</name>
<gene>
    <name evidence="4" type="ORF">IWH25_14515</name>
</gene>
<dbReference type="InterPro" id="IPR000014">
    <property type="entry name" value="PAS"/>
</dbReference>
<dbReference type="SMART" id="SM00086">
    <property type="entry name" value="PAC"/>
    <property type="match status" value="2"/>
</dbReference>
<dbReference type="SUPFAM" id="SSF55073">
    <property type="entry name" value="Nucleotide cyclase"/>
    <property type="match status" value="1"/>
</dbReference>
<protein>
    <submittedName>
        <fullName evidence="4">Diguanylate cyclase</fullName>
    </submittedName>
</protein>
<dbReference type="PANTHER" id="PTHR46663">
    <property type="entry name" value="DIGUANYLATE CYCLASE DGCT-RELATED"/>
    <property type="match status" value="1"/>
</dbReference>
<dbReference type="InterPro" id="IPR043128">
    <property type="entry name" value="Rev_trsase/Diguanyl_cyclase"/>
</dbReference>
<evidence type="ECO:0000259" key="2">
    <source>
        <dbReference type="PROSITE" id="PS50113"/>
    </source>
</evidence>
<dbReference type="InterPro" id="IPR035965">
    <property type="entry name" value="PAS-like_dom_sf"/>
</dbReference>
<dbReference type="InterPro" id="IPR000160">
    <property type="entry name" value="GGDEF_dom"/>
</dbReference>
<dbReference type="Pfam" id="PF00990">
    <property type="entry name" value="GGDEF"/>
    <property type="match status" value="1"/>
</dbReference>
<feature type="domain" description="PAC" evidence="2">
    <location>
        <begin position="212"/>
        <end position="264"/>
    </location>
</feature>
<reference evidence="4" key="1">
    <citation type="submission" date="2020-11" db="EMBL/GenBank/DDBJ databases">
        <title>Azospira restricta DSM 18626 genome sequence.</title>
        <authorList>
            <person name="Moe W.M."/>
        </authorList>
    </citation>
    <scope>NUCLEOTIDE SEQUENCE</scope>
    <source>
        <strain evidence="4">DSM 18626</strain>
    </source>
</reference>
<dbReference type="InterPro" id="IPR052163">
    <property type="entry name" value="DGC-Regulatory_Protein"/>
</dbReference>
<dbReference type="Gene3D" id="3.30.70.270">
    <property type="match status" value="1"/>
</dbReference>
<accession>A0A974PXH3</accession>
<organism evidence="4 5">
    <name type="scientific">Azospira restricta</name>
    <dbReference type="NCBI Taxonomy" id="404405"/>
    <lineage>
        <taxon>Bacteria</taxon>
        <taxon>Pseudomonadati</taxon>
        <taxon>Pseudomonadota</taxon>
        <taxon>Betaproteobacteria</taxon>
        <taxon>Rhodocyclales</taxon>
        <taxon>Rhodocyclaceae</taxon>
        <taxon>Azospira</taxon>
    </lineage>
</organism>
<keyword evidence="5" id="KW-1185">Reference proteome</keyword>
<dbReference type="Proteomes" id="UP000663444">
    <property type="component" value="Chromosome"/>
</dbReference>
<sequence>MKNIGASPCQPDMTALDQEFHFLAYPDHVLLFMLDGDGRCEFVSPSWSLFTGREAVRELGDGWLEHVHADDRERLARGLDEARRARREVRLLFRSRREDGIYRWFVSQGMPRPDGGYAGLCFDVTAYQEGEAEAERAAQHMISLLRQTRLIGVVLDLRGRVQFSNGGLCRLLQCPGAELMDCHLFERHLSAGDRRLLAELYPGGVQSAQFPAEFESELLARDGEARRISWHAMTLRDFSGRTRNTVLIGDDVTELHRAEEKLSLSARIFDASNHAIVVTGLDGSILAVNDAFTSLTGYTREEAVGRNPRILQSGRHDADFYRQMWTTLLESGHWYGDIWDRRKDGSFYPKYLSISVIRNAAGEPTSYSGIFYDISERKTIEERLDRLAHYDTLTGLPNRCLLLDRLEQATGRALRQGGKVGLLYLDLDHFKQVNDTLGHGAGDELLKAAAVRMRSAVRAADTVARLGGDEFVVLIPDAGSDADLARVAEKIVEALAPPYEIEGTTVSAEASVGVAIFPDDGVDIHELMKHADAAMYQVKQGGRGFFRFYHELAG</sequence>
<dbReference type="Gene3D" id="3.30.450.20">
    <property type="entry name" value="PAS domain"/>
    <property type="match status" value="3"/>
</dbReference>
<dbReference type="CDD" id="cd00130">
    <property type="entry name" value="PAS"/>
    <property type="match status" value="3"/>
</dbReference>
<dbReference type="KEGG" id="ares:IWH25_14515"/>
<dbReference type="NCBIfam" id="TIGR00229">
    <property type="entry name" value="sensory_box"/>
    <property type="match status" value="2"/>
</dbReference>
<feature type="domain" description="PAC" evidence="2">
    <location>
        <begin position="334"/>
        <end position="386"/>
    </location>
</feature>